<comment type="caution">
    <text evidence="1">The sequence shown here is derived from an EMBL/GenBank/DDBJ whole genome shotgun (WGS) entry which is preliminary data.</text>
</comment>
<organism evidence="1 2">
    <name type="scientific">Austropuccinia psidii MF-1</name>
    <dbReference type="NCBI Taxonomy" id="1389203"/>
    <lineage>
        <taxon>Eukaryota</taxon>
        <taxon>Fungi</taxon>
        <taxon>Dikarya</taxon>
        <taxon>Basidiomycota</taxon>
        <taxon>Pucciniomycotina</taxon>
        <taxon>Pucciniomycetes</taxon>
        <taxon>Pucciniales</taxon>
        <taxon>Sphaerophragmiaceae</taxon>
        <taxon>Austropuccinia</taxon>
    </lineage>
</organism>
<sequence length="114" mass="12056">MSSFALSIYIDEKGREVIAILHGSYRYTIHCISNIDSNSSATRISPPTSITPFSGSALIWPQLRNPLPTTNGHCSPPALVEGLISQPAATSVNNPTLDSISISATSDSNPSSEL</sequence>
<evidence type="ECO:0000313" key="1">
    <source>
        <dbReference type="EMBL" id="MBW0584564.1"/>
    </source>
</evidence>
<name>A0A9Q3KP45_9BASI</name>
<keyword evidence="2" id="KW-1185">Reference proteome</keyword>
<protein>
    <submittedName>
        <fullName evidence="1">Uncharacterized protein</fullName>
    </submittedName>
</protein>
<reference evidence="1" key="1">
    <citation type="submission" date="2021-03" db="EMBL/GenBank/DDBJ databases">
        <title>Draft genome sequence of rust myrtle Austropuccinia psidii MF-1, a brazilian biotype.</title>
        <authorList>
            <person name="Quecine M.C."/>
            <person name="Pachon D.M.R."/>
            <person name="Bonatelli M.L."/>
            <person name="Correr F.H."/>
            <person name="Franceschini L.M."/>
            <person name="Leite T.F."/>
            <person name="Margarido G.R.A."/>
            <person name="Almeida C.A."/>
            <person name="Ferrarezi J.A."/>
            <person name="Labate C.A."/>
        </authorList>
    </citation>
    <scope>NUCLEOTIDE SEQUENCE</scope>
    <source>
        <strain evidence="1">MF-1</strain>
    </source>
</reference>
<gene>
    <name evidence="1" type="ORF">O181_124279</name>
</gene>
<proteinExistence type="predicted"/>
<dbReference type="Proteomes" id="UP000765509">
    <property type="component" value="Unassembled WGS sequence"/>
</dbReference>
<accession>A0A9Q3KP45</accession>
<evidence type="ECO:0000313" key="2">
    <source>
        <dbReference type="Proteomes" id="UP000765509"/>
    </source>
</evidence>
<dbReference type="AlphaFoldDB" id="A0A9Q3KP45"/>
<dbReference type="EMBL" id="AVOT02118329">
    <property type="protein sequence ID" value="MBW0584564.1"/>
    <property type="molecule type" value="Genomic_DNA"/>
</dbReference>